<reference evidence="3" key="1">
    <citation type="submission" date="2025-08" db="UniProtKB">
        <authorList>
            <consortium name="RefSeq"/>
        </authorList>
    </citation>
    <scope>IDENTIFICATION</scope>
</reference>
<feature type="compositionally biased region" description="Basic and acidic residues" evidence="1">
    <location>
        <begin position="794"/>
        <end position="809"/>
    </location>
</feature>
<feature type="compositionally biased region" description="Polar residues" evidence="1">
    <location>
        <begin position="670"/>
        <end position="682"/>
    </location>
</feature>
<feature type="region of interest" description="Disordered" evidence="1">
    <location>
        <begin position="233"/>
        <end position="356"/>
    </location>
</feature>
<feature type="region of interest" description="Disordered" evidence="1">
    <location>
        <begin position="592"/>
        <end position="634"/>
    </location>
</feature>
<feature type="compositionally biased region" description="Basic and acidic residues" evidence="1">
    <location>
        <begin position="319"/>
        <end position="334"/>
    </location>
</feature>
<dbReference type="Proteomes" id="UP000694845">
    <property type="component" value="Unplaced"/>
</dbReference>
<feature type="region of interest" description="Disordered" evidence="1">
    <location>
        <begin position="711"/>
        <end position="770"/>
    </location>
</feature>
<organism evidence="2 3">
    <name type="scientific">Acanthaster planci</name>
    <name type="common">Crown-of-thorns starfish</name>
    <dbReference type="NCBI Taxonomy" id="133434"/>
    <lineage>
        <taxon>Eukaryota</taxon>
        <taxon>Metazoa</taxon>
        <taxon>Echinodermata</taxon>
        <taxon>Eleutherozoa</taxon>
        <taxon>Asterozoa</taxon>
        <taxon>Asteroidea</taxon>
        <taxon>Valvatacea</taxon>
        <taxon>Valvatida</taxon>
        <taxon>Acanthasteridae</taxon>
        <taxon>Acanthaster</taxon>
    </lineage>
</organism>
<feature type="compositionally biased region" description="Polar residues" evidence="1">
    <location>
        <begin position="610"/>
        <end position="634"/>
    </location>
</feature>
<feature type="compositionally biased region" description="Polar residues" evidence="1">
    <location>
        <begin position="592"/>
        <end position="601"/>
    </location>
</feature>
<sequence length="822" mass="91004">MDAMHMRMLDSIDMVFLECRLHGVMSSVTSTSVRRGKLSLKRKRDAEYCGEEDSSTNRFSYGQPSDGNSAALLQETTAGRSSDSTQPELSSAQLVCSPATSNIGSNELRSNQGHQTHLPDLPAWYGVKKKEEKLQASRTEVLKVGDVKIEWHLLPMYMYCHLCLTRRKQKRAVKSQECSSTSAEPHTKHDIHVCTQNVGNASEYSQSANIGNEYCHRSLLQLKGAFSEDSVSNSSLKDANFENKPDFTVNSAAQNSPKLKHDASVGIKPSDHHGESLNAHINGNSKMSPKNTSTPAGALPCSPVRKTVSMATTRTKRTDRKELSLKHSGHHEPSQLRNKKQSSVPRSVQKETDSDKHVQTLKIERAPQTSSHIRTFPKDGLHCSSLSEVYQVPVTAIDSEQQVQCDAQNKTDMQHGTSEMKLADSSMLQLKKDVREQCLPRNSKLSCKHQPVPNSQHLKDKSMNPSYSLKSQSPTLSKTRSVPLPATNYHQETQDSALSSDVIVLDGGEEETLPTSLSYKRKLSKTLRDTHTTFSKKLKTVKSVEETSASPAARLLFEPKCPISKHSVRDYKPGFGGQKKTSQTRLENMGVQTTPSQTMKQPSIPLSDCQAASQRKSSTANQGNHIYSRQAMSSTGKKTSLNMFSNVQPLFKKQTTEQLEAQYEADSSKNHPLSNQTRNQQMLPKGTYPKGINTCRESHQSALHKGVTATLKESAQQGKMTSVTLPAASANSSRNQLSKQPHNQSTPTFKPNIAVSPLEKPPSLSTGFHTARDIQANRDTYMYMYPKQGTKSKVVRDSTKHDSRARRETTCSSPKKVTNNIP</sequence>
<protein>
    <submittedName>
        <fullName evidence="3">Uncharacterized protein LOC110990454</fullName>
    </submittedName>
</protein>
<keyword evidence="2" id="KW-1185">Reference proteome</keyword>
<gene>
    <name evidence="3" type="primary">LOC110990454</name>
</gene>
<feature type="compositionally biased region" description="Polar residues" evidence="1">
    <location>
        <begin position="810"/>
        <end position="822"/>
    </location>
</feature>
<feature type="compositionally biased region" description="Polar residues" evidence="1">
    <location>
        <begin position="56"/>
        <end position="68"/>
    </location>
</feature>
<dbReference type="GeneID" id="110990454"/>
<feature type="region of interest" description="Disordered" evidence="1">
    <location>
        <begin position="785"/>
        <end position="822"/>
    </location>
</feature>
<evidence type="ECO:0000256" key="1">
    <source>
        <dbReference type="SAM" id="MobiDB-lite"/>
    </source>
</evidence>
<accession>A0A8B8A2F6</accession>
<feature type="compositionally biased region" description="Basic and acidic residues" evidence="1">
    <location>
        <begin position="259"/>
        <end position="275"/>
    </location>
</feature>
<feature type="region of interest" description="Disordered" evidence="1">
    <location>
        <begin position="49"/>
        <end position="69"/>
    </location>
</feature>
<feature type="compositionally biased region" description="Polar residues" evidence="1">
    <location>
        <begin position="248"/>
        <end position="257"/>
    </location>
</feature>
<dbReference type="KEGG" id="aplc:110990454"/>
<feature type="compositionally biased region" description="Polar residues" evidence="1">
    <location>
        <begin position="279"/>
        <end position="295"/>
    </location>
</feature>
<proteinExistence type="predicted"/>
<name>A0A8B8A2F6_ACAPL</name>
<feature type="region of interest" description="Disordered" evidence="1">
    <location>
        <begin position="663"/>
        <end position="683"/>
    </location>
</feature>
<feature type="compositionally biased region" description="Polar residues" evidence="1">
    <location>
        <begin position="711"/>
        <end position="749"/>
    </location>
</feature>
<dbReference type="OMA" id="TSSHIRT"/>
<evidence type="ECO:0000313" key="3">
    <source>
        <dbReference type="RefSeq" id="XP_022111155.1"/>
    </source>
</evidence>
<feature type="compositionally biased region" description="Polar residues" evidence="1">
    <location>
        <begin position="463"/>
        <end position="480"/>
    </location>
</feature>
<feature type="region of interest" description="Disordered" evidence="1">
    <location>
        <begin position="441"/>
        <end position="482"/>
    </location>
</feature>
<dbReference type="RefSeq" id="XP_022111155.1">
    <property type="nucleotide sequence ID" value="XM_022255463.1"/>
</dbReference>
<evidence type="ECO:0000313" key="2">
    <source>
        <dbReference type="Proteomes" id="UP000694845"/>
    </source>
</evidence>
<dbReference type="AlphaFoldDB" id="A0A8B8A2F6"/>